<protein>
    <submittedName>
        <fullName evidence="2">AAA family ATPase</fullName>
    </submittedName>
</protein>
<accession>A0ABR9XP81</accession>
<evidence type="ECO:0000313" key="3">
    <source>
        <dbReference type="Proteomes" id="UP000619838"/>
    </source>
</evidence>
<dbReference type="InterPro" id="IPR052732">
    <property type="entry name" value="Cell-binding_unc_protein"/>
</dbReference>
<dbReference type="InterPro" id="IPR027417">
    <property type="entry name" value="P-loop_NTPase"/>
</dbReference>
<feature type="region of interest" description="Disordered" evidence="1">
    <location>
        <begin position="461"/>
        <end position="484"/>
    </location>
</feature>
<evidence type="ECO:0000256" key="1">
    <source>
        <dbReference type="SAM" id="MobiDB-lite"/>
    </source>
</evidence>
<dbReference type="InterPro" id="IPR011009">
    <property type="entry name" value="Kinase-like_dom_sf"/>
</dbReference>
<evidence type="ECO:0000313" key="2">
    <source>
        <dbReference type="EMBL" id="MBF0635836.1"/>
    </source>
</evidence>
<sequence>MTAAADALRTPDAYPHCVKDITVVETHISLVFLTGEYAYKLKKPVNLGFLDFSTLERRRRFCRKELELNRRLCRELYLDVLPVTEDAGRVAIGGKGKIIDYVVKMKQFDRELELDRLLDSGKLTRQHIDEISELVASFHLQLPPAGTETPYGSPERILKTVLNNFLQTAPLAVSAHENDRLGKLRTWTEQEHHRLEAQFIHRKNSGCIRQCHGDMHTGNMVIFNGRICIFDGIEFNPELSFIDLMSEVAFFVMDLVHRHHPEFAWRFLNDYLAATGDYEGIQLLRFYAVYRAMVRAKVTAIRYSQETLERERTDTREEHLSFLAVAERFAARQQPLLIMTTGVSGSGKTTLAREISSRLPALHCRSDIERKRLFGLDALAHTAPRDKHRIYGEEAGRKTYNRLLEVAESCLAAGYHVILDATYLKQSNRLEGIALAERVGAQPLILDCNASVGILQSRVEHRLSEGRDPSEANPDILREQLKNRDPLSDEEKKIAVTIDTGAEDALSRSLARLAPYLEKR</sequence>
<dbReference type="PANTHER" id="PTHR43883:SF1">
    <property type="entry name" value="GLUCONOKINASE"/>
    <property type="match status" value="1"/>
</dbReference>
<dbReference type="PANTHER" id="PTHR43883">
    <property type="entry name" value="SLR0207 PROTEIN"/>
    <property type="match status" value="1"/>
</dbReference>
<dbReference type="Proteomes" id="UP000619838">
    <property type="component" value="Unassembled WGS sequence"/>
</dbReference>
<dbReference type="Pfam" id="PF13671">
    <property type="entry name" value="AAA_33"/>
    <property type="match status" value="1"/>
</dbReference>
<proteinExistence type="predicted"/>
<gene>
    <name evidence="2" type="ORF">INT08_01385</name>
</gene>
<comment type="caution">
    <text evidence="2">The sequence shown here is derived from an EMBL/GenBank/DDBJ whole genome shotgun (WGS) entry which is preliminary data.</text>
</comment>
<organism evidence="2 3">
    <name type="scientific">Prosthecochloris ethylica</name>
    <dbReference type="NCBI Taxonomy" id="2743976"/>
    <lineage>
        <taxon>Bacteria</taxon>
        <taxon>Pseudomonadati</taxon>
        <taxon>Chlorobiota</taxon>
        <taxon>Chlorobiia</taxon>
        <taxon>Chlorobiales</taxon>
        <taxon>Chlorobiaceae</taxon>
        <taxon>Prosthecochloris</taxon>
    </lineage>
</organism>
<dbReference type="SUPFAM" id="SSF56112">
    <property type="entry name" value="Protein kinase-like (PK-like)"/>
    <property type="match status" value="1"/>
</dbReference>
<dbReference type="SUPFAM" id="SSF52540">
    <property type="entry name" value="P-loop containing nucleoside triphosphate hydrolases"/>
    <property type="match status" value="1"/>
</dbReference>
<dbReference type="RefSeq" id="WP_114607078.1">
    <property type="nucleotide sequence ID" value="NZ_JABVZQ010000004.1"/>
</dbReference>
<name>A0ABR9XP81_9CHLB</name>
<reference evidence="2 3" key="1">
    <citation type="journal article" date="2020" name="Microorganisms">
        <title>Simultaneous Genome Sequencing of Prosthecochloris ethylica and Desulfuromonas acetoxidans within a Syntrophic Mixture Reveals Unique Pili and Protein Interactions.</title>
        <authorList>
            <person name="Kyndt J.A."/>
            <person name="Van Beeumen J.J."/>
            <person name="Meyer T.E."/>
        </authorList>
    </citation>
    <scope>NUCLEOTIDE SEQUENCE [LARGE SCALE GENOMIC DNA]</scope>
    <source>
        <strain evidence="2 3">N3</strain>
    </source>
</reference>
<dbReference type="Gene3D" id="3.40.50.300">
    <property type="entry name" value="P-loop containing nucleotide triphosphate hydrolases"/>
    <property type="match status" value="1"/>
</dbReference>
<dbReference type="EMBL" id="JADGII010000002">
    <property type="protein sequence ID" value="MBF0635836.1"/>
    <property type="molecule type" value="Genomic_DNA"/>
</dbReference>
<keyword evidence="3" id="KW-1185">Reference proteome</keyword>